<evidence type="ECO:0000256" key="1">
    <source>
        <dbReference type="ARBA" id="ARBA00006432"/>
    </source>
</evidence>
<dbReference type="Gene3D" id="3.30.300.30">
    <property type="match status" value="1"/>
</dbReference>
<dbReference type="InterPro" id="IPR045851">
    <property type="entry name" value="AMP-bd_C_sf"/>
</dbReference>
<keyword evidence="11" id="KW-1185">Reference proteome</keyword>
<feature type="domain" description="AMP-binding enzyme C-terminal" evidence="8">
    <location>
        <begin position="538"/>
        <end position="618"/>
    </location>
</feature>
<dbReference type="Pfam" id="PF13193">
    <property type="entry name" value="AMP-binding_C"/>
    <property type="match status" value="1"/>
</dbReference>
<feature type="domain" description="AMP-dependent synthetase/ligase" evidence="7">
    <location>
        <begin position="98"/>
        <end position="478"/>
    </location>
</feature>
<evidence type="ECO:0000256" key="3">
    <source>
        <dbReference type="ARBA" id="ARBA00022598"/>
    </source>
</evidence>
<keyword evidence="5" id="KW-0067">ATP-binding</keyword>
<evidence type="ECO:0000256" key="4">
    <source>
        <dbReference type="ARBA" id="ARBA00022741"/>
    </source>
</evidence>
<name>A0ABS9GXL0_9BACL</name>
<evidence type="ECO:0000256" key="2">
    <source>
        <dbReference type="ARBA" id="ARBA00013275"/>
    </source>
</evidence>
<dbReference type="Pfam" id="PF16177">
    <property type="entry name" value="ACAS_N"/>
    <property type="match status" value="1"/>
</dbReference>
<organism evidence="10 11">
    <name type="scientific">Pseudalkalibacillus berkeleyi</name>
    <dbReference type="NCBI Taxonomy" id="1069813"/>
    <lineage>
        <taxon>Bacteria</taxon>
        <taxon>Bacillati</taxon>
        <taxon>Bacillota</taxon>
        <taxon>Bacilli</taxon>
        <taxon>Bacillales</taxon>
        <taxon>Fictibacillaceae</taxon>
        <taxon>Pseudalkalibacillus</taxon>
    </lineage>
</organism>
<sequence length="659" mass="73781">MSLELYGSDQVIWRPNQNQIDEANLTAFTNRYGVSDYQALIKKAAEDQDWFYNAINETFHFQWDRPFDRISESSNGAPFTEWFKGGYINIYKNCVEKHLTKCNTKNAIVWEGEDGSKQGLTYQELDEHVSRFALGLQRLGVGYGDRIGIFLPPIIESAIALYACAKLGAIAVPMFSGYGADAVTTRLNDSECKVLITADGSIRKGKVSPMKEIADRAVDLSPSVEHVVVVNHTHTNFTKRRLDRHYENVLASKGATLITHETKASDPYLIIYTSGTTGKPKGTVHTHSSFIIKTAIDMYFCFDVKEDAKLFWMTDIGWIMGPWLLIGANLFHCTAVLYEGDVNYPQNGRILQLIEDHRLTHIGMAPTVVRTLRKTHSDQTLPSYDTSSLKIIGSTGEAIDQASWTWLIEQVGESRCPIINYSGGTEAGGGIIGCYPTMPLKASSFHGPLPGIDPEVVDQDQQPVRNKTGELIVQQPFVGMTKSFWQDDDRYLNTYWNKWPGVWVHGDLVSIDDLGYWYIKGRADDTIKVAGKRIGPTEIEEVLTNHDRAKEAAVIGIPDDIKGQSIIGFVTLENEGEQLDKGLIRNELVNTVAEKLGKPLKPTFIFFVKDFPRTQSRKIVRRVIKNVFLNEQIGDISTIANPNILVEFTSDKLLDKGVT</sequence>
<accession>A0ABS9GXL0</accession>
<evidence type="ECO:0000313" key="10">
    <source>
        <dbReference type="EMBL" id="MCF6137522.1"/>
    </source>
</evidence>
<dbReference type="InterPro" id="IPR032387">
    <property type="entry name" value="ACAS_N"/>
</dbReference>
<dbReference type="RefSeq" id="WP_236333197.1">
    <property type="nucleotide sequence ID" value="NZ_JAKIJS010000001.1"/>
</dbReference>
<dbReference type="Gene3D" id="3.40.50.12780">
    <property type="entry name" value="N-terminal domain of ligase-like"/>
    <property type="match status" value="1"/>
</dbReference>
<dbReference type="InterPro" id="IPR025110">
    <property type="entry name" value="AMP-bd_C"/>
</dbReference>
<proteinExistence type="inferred from homology"/>
<dbReference type="InterPro" id="IPR000873">
    <property type="entry name" value="AMP-dep_synth/lig_dom"/>
</dbReference>
<comment type="similarity">
    <text evidence="1">Belongs to the ATP-dependent AMP-binding enzyme family.</text>
</comment>
<dbReference type="PANTHER" id="PTHR24095:SF14">
    <property type="entry name" value="ACETYL-COENZYME A SYNTHETASE 1"/>
    <property type="match status" value="1"/>
</dbReference>
<evidence type="ECO:0000259" key="7">
    <source>
        <dbReference type="Pfam" id="PF00501"/>
    </source>
</evidence>
<evidence type="ECO:0000259" key="9">
    <source>
        <dbReference type="Pfam" id="PF16177"/>
    </source>
</evidence>
<dbReference type="InterPro" id="IPR020845">
    <property type="entry name" value="AMP-binding_CS"/>
</dbReference>
<evidence type="ECO:0000256" key="6">
    <source>
        <dbReference type="ARBA" id="ARBA00022990"/>
    </source>
</evidence>
<keyword evidence="3" id="KW-0436">Ligase</keyword>
<dbReference type="PROSITE" id="PS00455">
    <property type="entry name" value="AMP_BINDING"/>
    <property type="match status" value="1"/>
</dbReference>
<dbReference type="SUPFAM" id="SSF56801">
    <property type="entry name" value="Acetyl-CoA synthetase-like"/>
    <property type="match status" value="1"/>
</dbReference>
<feature type="domain" description="Acetyl-coenzyme A synthetase N-terminal" evidence="9">
    <location>
        <begin position="37"/>
        <end position="94"/>
    </location>
</feature>
<evidence type="ECO:0000256" key="5">
    <source>
        <dbReference type="ARBA" id="ARBA00022840"/>
    </source>
</evidence>
<dbReference type="EMBL" id="JAKIJS010000001">
    <property type="protein sequence ID" value="MCF6137522.1"/>
    <property type="molecule type" value="Genomic_DNA"/>
</dbReference>
<keyword evidence="6" id="KW-0007">Acetylation</keyword>
<dbReference type="InterPro" id="IPR042099">
    <property type="entry name" value="ANL_N_sf"/>
</dbReference>
<reference evidence="10 11" key="1">
    <citation type="submission" date="2022-01" db="EMBL/GenBank/DDBJ databases">
        <title>Alkalihalobacillus sp. EGI L200015, a novel bacterium isolated from a salt lake sediment.</title>
        <authorList>
            <person name="Gao L."/>
            <person name="Fang B.-Z."/>
            <person name="Li W.-J."/>
        </authorList>
    </citation>
    <scope>NUCLEOTIDE SEQUENCE [LARGE SCALE GENOMIC DNA]</scope>
    <source>
        <strain evidence="10 11">KCTC 12718</strain>
    </source>
</reference>
<protein>
    <recommendedName>
        <fullName evidence="2">acetate--CoA ligase</fullName>
        <ecNumber evidence="2">6.2.1.1</ecNumber>
    </recommendedName>
</protein>
<dbReference type="Proteomes" id="UP001649381">
    <property type="component" value="Unassembled WGS sequence"/>
</dbReference>
<evidence type="ECO:0000259" key="8">
    <source>
        <dbReference type="Pfam" id="PF13193"/>
    </source>
</evidence>
<dbReference type="EC" id="6.2.1.1" evidence="2"/>
<gene>
    <name evidence="10" type="ORF">L2716_07260</name>
</gene>
<evidence type="ECO:0000313" key="11">
    <source>
        <dbReference type="Proteomes" id="UP001649381"/>
    </source>
</evidence>
<keyword evidence="4" id="KW-0547">Nucleotide-binding</keyword>
<dbReference type="Pfam" id="PF00501">
    <property type="entry name" value="AMP-binding"/>
    <property type="match status" value="1"/>
</dbReference>
<dbReference type="PANTHER" id="PTHR24095">
    <property type="entry name" value="ACETYL-COENZYME A SYNTHETASE"/>
    <property type="match status" value="1"/>
</dbReference>
<comment type="caution">
    <text evidence="10">The sequence shown here is derived from an EMBL/GenBank/DDBJ whole genome shotgun (WGS) entry which is preliminary data.</text>
</comment>